<dbReference type="GO" id="GO:0005901">
    <property type="term" value="C:caveola"/>
    <property type="evidence" value="ECO:0007669"/>
    <property type="project" value="UniProtKB-SubCell"/>
</dbReference>
<comment type="subcellular location">
    <subcellularLocation>
        <location evidence="1 6">Cell membrane</location>
        <topology evidence="1 6">Peripheral membrane protein</topology>
    </subcellularLocation>
    <subcellularLocation>
        <location evidence="6">Golgi apparatus membrane</location>
        <topology evidence="6">Peripheral membrane protein</topology>
    </subcellularLocation>
    <subcellularLocation>
        <location evidence="6">Membrane</location>
        <location evidence="6">Caveola</location>
        <topology evidence="6">Peripheral membrane protein</topology>
    </subcellularLocation>
</comment>
<dbReference type="PANTHER" id="PTHR10844">
    <property type="entry name" value="CAVEOLIN"/>
    <property type="match status" value="1"/>
</dbReference>
<dbReference type="EMBL" id="CAJFCJ010000006">
    <property type="protein sequence ID" value="CAD5115325.1"/>
    <property type="molecule type" value="Genomic_DNA"/>
</dbReference>
<gene>
    <name evidence="8" type="ORF">DGYR_LOCUS4076</name>
</gene>
<keyword evidence="3 6" id="KW-1003">Cell membrane</keyword>
<name>A0A7I8VJ81_9ANNE</name>
<evidence type="ECO:0000256" key="5">
    <source>
        <dbReference type="ARBA" id="ARBA00023136"/>
    </source>
</evidence>
<evidence type="ECO:0000256" key="4">
    <source>
        <dbReference type="ARBA" id="ARBA00023034"/>
    </source>
</evidence>
<dbReference type="GO" id="GO:0000139">
    <property type="term" value="C:Golgi membrane"/>
    <property type="evidence" value="ECO:0007669"/>
    <property type="project" value="UniProtKB-SubCell"/>
</dbReference>
<dbReference type="InterPro" id="IPR001612">
    <property type="entry name" value="Caveolin"/>
</dbReference>
<evidence type="ECO:0000313" key="9">
    <source>
        <dbReference type="Proteomes" id="UP000549394"/>
    </source>
</evidence>
<evidence type="ECO:0000256" key="7">
    <source>
        <dbReference type="SAM" id="Phobius"/>
    </source>
</evidence>
<dbReference type="PANTHER" id="PTHR10844:SF19">
    <property type="entry name" value="CAVEOLIN-2"/>
    <property type="match status" value="1"/>
</dbReference>
<dbReference type="Pfam" id="PF01146">
    <property type="entry name" value="Caveolin"/>
    <property type="match status" value="1"/>
</dbReference>
<dbReference type="GO" id="GO:0070836">
    <property type="term" value="P:caveola assembly"/>
    <property type="evidence" value="ECO:0007669"/>
    <property type="project" value="InterPro"/>
</dbReference>
<comment type="function">
    <text evidence="6">May act as a scaffolding protein within caveolar membranes. Interacts directly with G-protein alpha subunits and can functionally regulate their activity.</text>
</comment>
<keyword evidence="4 6" id="KW-0333">Golgi apparatus</keyword>
<keyword evidence="7" id="KW-0812">Transmembrane</keyword>
<evidence type="ECO:0000313" key="8">
    <source>
        <dbReference type="EMBL" id="CAD5115325.1"/>
    </source>
</evidence>
<dbReference type="OrthoDB" id="5917823at2759"/>
<evidence type="ECO:0000256" key="1">
    <source>
        <dbReference type="ARBA" id="ARBA00004202"/>
    </source>
</evidence>
<sequence>MGLGDAWSADPDLNSRDPNELNNHLAVTYEDVIGEPDHLHSIDCVWRFSYKCFNLWKTLCYLIMSTICGIPMAIYWGCLFSCIAFCHIWEITPMFKLFEINVSCYKRFYGLLIHCCLDPICEAVGLCFSAFKK</sequence>
<evidence type="ECO:0000256" key="3">
    <source>
        <dbReference type="ARBA" id="ARBA00022475"/>
    </source>
</evidence>
<feature type="transmembrane region" description="Helical" evidence="7">
    <location>
        <begin position="59"/>
        <end position="88"/>
    </location>
</feature>
<organism evidence="8 9">
    <name type="scientific">Dimorphilus gyrociliatus</name>
    <dbReference type="NCBI Taxonomy" id="2664684"/>
    <lineage>
        <taxon>Eukaryota</taxon>
        <taxon>Metazoa</taxon>
        <taxon>Spiralia</taxon>
        <taxon>Lophotrochozoa</taxon>
        <taxon>Annelida</taxon>
        <taxon>Polychaeta</taxon>
        <taxon>Polychaeta incertae sedis</taxon>
        <taxon>Dinophilidae</taxon>
        <taxon>Dimorphilus</taxon>
    </lineage>
</organism>
<comment type="similarity">
    <text evidence="2 6">Belongs to the caveolin family.</text>
</comment>
<keyword evidence="7" id="KW-1133">Transmembrane helix</keyword>
<evidence type="ECO:0000256" key="2">
    <source>
        <dbReference type="ARBA" id="ARBA00010988"/>
    </source>
</evidence>
<reference evidence="8 9" key="1">
    <citation type="submission" date="2020-08" db="EMBL/GenBank/DDBJ databases">
        <authorList>
            <person name="Hejnol A."/>
        </authorList>
    </citation>
    <scope>NUCLEOTIDE SEQUENCE [LARGE SCALE GENOMIC DNA]</scope>
</reference>
<keyword evidence="9" id="KW-1185">Reference proteome</keyword>
<protein>
    <recommendedName>
        <fullName evidence="6">Caveolin</fullName>
    </recommendedName>
</protein>
<accession>A0A7I8VJ81</accession>
<proteinExistence type="inferred from homology"/>
<dbReference type="Proteomes" id="UP000549394">
    <property type="component" value="Unassembled WGS sequence"/>
</dbReference>
<evidence type="ECO:0000256" key="6">
    <source>
        <dbReference type="RuleBase" id="RU000680"/>
    </source>
</evidence>
<comment type="caution">
    <text evidence="8">The sequence shown here is derived from an EMBL/GenBank/DDBJ whole genome shotgun (WGS) entry which is preliminary data.</text>
</comment>
<dbReference type="GO" id="GO:0060090">
    <property type="term" value="F:molecular adaptor activity"/>
    <property type="evidence" value="ECO:0007669"/>
    <property type="project" value="TreeGrafter"/>
</dbReference>
<keyword evidence="5 6" id="KW-0472">Membrane</keyword>
<dbReference type="AlphaFoldDB" id="A0A7I8VJ81"/>